<dbReference type="InterPro" id="IPR000719">
    <property type="entry name" value="Prot_kinase_dom"/>
</dbReference>
<dbReference type="InterPro" id="IPR011009">
    <property type="entry name" value="Kinase-like_dom_sf"/>
</dbReference>
<dbReference type="SUPFAM" id="SSF50998">
    <property type="entry name" value="Quinoprotein alcohol dehydrogenase-like"/>
    <property type="match status" value="1"/>
</dbReference>
<protein>
    <submittedName>
        <fullName evidence="3">Leucine-rich repeat serine/threonine-protein kinase 1</fullName>
    </submittedName>
</protein>
<dbReference type="AlphaFoldDB" id="A0AA35RF54"/>
<evidence type="ECO:0000259" key="2">
    <source>
        <dbReference type="PROSITE" id="PS50011"/>
    </source>
</evidence>
<feature type="region of interest" description="Disordered" evidence="1">
    <location>
        <begin position="199"/>
        <end position="219"/>
    </location>
</feature>
<dbReference type="SUPFAM" id="SSF56112">
    <property type="entry name" value="Protein kinase-like (PK-like)"/>
    <property type="match status" value="1"/>
</dbReference>
<dbReference type="InterPro" id="IPR011047">
    <property type="entry name" value="Quinoprotein_ADH-like_sf"/>
</dbReference>
<comment type="caution">
    <text evidence="3">The sequence shown here is derived from an EMBL/GenBank/DDBJ whole genome shotgun (WGS) entry which is preliminary data.</text>
</comment>
<feature type="domain" description="Protein kinase" evidence="2">
    <location>
        <begin position="173"/>
        <end position="485"/>
    </location>
</feature>
<dbReference type="PROSITE" id="PS50011">
    <property type="entry name" value="PROTEIN_KINASE_DOM"/>
    <property type="match status" value="1"/>
</dbReference>
<proteinExistence type="predicted"/>
<name>A0AA35RF54_GEOBA</name>
<keyword evidence="3" id="KW-0418">Kinase</keyword>
<dbReference type="GO" id="GO:0004674">
    <property type="term" value="F:protein serine/threonine kinase activity"/>
    <property type="evidence" value="ECO:0007669"/>
    <property type="project" value="TreeGrafter"/>
</dbReference>
<evidence type="ECO:0000256" key="1">
    <source>
        <dbReference type="SAM" id="MobiDB-lite"/>
    </source>
</evidence>
<feature type="compositionally biased region" description="Polar residues" evidence="1">
    <location>
        <begin position="199"/>
        <end position="209"/>
    </location>
</feature>
<dbReference type="PANTHER" id="PTHR24359">
    <property type="entry name" value="SERINE/THREONINE-PROTEIN KINASE SBK1"/>
    <property type="match status" value="1"/>
</dbReference>
<evidence type="ECO:0000313" key="3">
    <source>
        <dbReference type="EMBL" id="CAI8010340.1"/>
    </source>
</evidence>
<evidence type="ECO:0000313" key="4">
    <source>
        <dbReference type="Proteomes" id="UP001174909"/>
    </source>
</evidence>
<keyword evidence="3" id="KW-0808">Transferase</keyword>
<dbReference type="Pfam" id="PF23748">
    <property type="entry name" value="Beta-prop_LRRK2"/>
    <property type="match status" value="1"/>
</dbReference>
<dbReference type="EMBL" id="CASHTH010001029">
    <property type="protein sequence ID" value="CAI8010340.1"/>
    <property type="molecule type" value="Genomic_DNA"/>
</dbReference>
<sequence>MCILVSWTRSCQDSWWRSSSLFLSRGRESVEKEGGGVIVGSLGRRGGSEEEGKGRRVGAWPVVGSLPSNVSSGSSRQRLLVDQTTDTSSWEILSKHSSTSTRFSFKTDSTSSHFLVPVWECLRAAFTSPVIHVNNRRVRLDDLVPDLLFGDVAPELLLRNHGDSTLASPAHSGTETGTLGNGLGTKGWIGGGVGQGKSVTLKSLPEQNGTGTGVRKMSRKRSHTITGVCTWNGIEPCNQIGIQSSSSSSSGLHIRSYYTIEDEEECVKRESGTSRMLSLKRCLQRAHNDLNKLRQLQCPYIVTAVGIHFSPPSVAVESSPLGSLHHYLREEGLGLVEIGTSTIHHILLQLLSALDYFHREGLNYHTLQSKNVLLWSRDPVSIKLSDSGITHSPRGCQLCSYIKSIPLKEERKMVATRVDYMLLGLLIYEVATGTKPYEEIYTLSTVVLSLLNKRLQLNVEAELANSRRARRDSRTQTPVSCHRLCMQTSIEECVAGKEIYPGHLRARLSLCAGNQEWSPVRLTLNPECLLCSEEADLVYWTSASRGLVTGTLDIRTGTLNSNILQEAPPPQSGLFAKRMPKPVPIAVGRATGLTLVEETQQLWVGAENGSRGSVYVFKLPDMRTHHYIHLQDAVLSLAALNKLAVSYGGEQTKYRVLVGMANGALIQFLGVHQGKILENPLQGPKLVVYLVGNRPCIAMQLTVQGHVWCSSGSDVEVLDTVTLRSIRRIPLTPPPSPEKNRGISPLPPSWGDVITLLRVNWYGVWTVARRSPILRLWNQESGALISQFNIKNINGVLVNDDDITAMSLQGRAVWLGTRNGYLILLDAAAVEEKRETCHLGLQHCGDGKIKNIIPIVSSKKISANLEVFCSLEFPDEVSGSLMMWSYQFQQDWRPKPTNSRSLSAPLPSLSSSL</sequence>
<accession>A0AA35RF54</accession>
<dbReference type="PANTHER" id="PTHR24359:SF1">
    <property type="entry name" value="INHIBITOR OF NUCLEAR FACTOR KAPPA-B KINASE EPSILON SUBUNIT HOMOLOG 1-RELATED"/>
    <property type="match status" value="1"/>
</dbReference>
<keyword evidence="4" id="KW-1185">Reference proteome</keyword>
<dbReference type="Pfam" id="PF00069">
    <property type="entry name" value="Pkinase"/>
    <property type="match status" value="1"/>
</dbReference>
<dbReference type="Gene3D" id="1.10.510.10">
    <property type="entry name" value="Transferase(Phosphotransferase) domain 1"/>
    <property type="match status" value="1"/>
</dbReference>
<gene>
    <name evidence="3" type="ORF">GBAR_LOCUS6820</name>
</gene>
<dbReference type="GO" id="GO:0005524">
    <property type="term" value="F:ATP binding"/>
    <property type="evidence" value="ECO:0007669"/>
    <property type="project" value="InterPro"/>
</dbReference>
<dbReference type="InterPro" id="IPR056602">
    <property type="entry name" value="Beta-prop_LRRK2"/>
</dbReference>
<organism evidence="3 4">
    <name type="scientific">Geodia barretti</name>
    <name type="common">Barrett's horny sponge</name>
    <dbReference type="NCBI Taxonomy" id="519541"/>
    <lineage>
        <taxon>Eukaryota</taxon>
        <taxon>Metazoa</taxon>
        <taxon>Porifera</taxon>
        <taxon>Demospongiae</taxon>
        <taxon>Heteroscleromorpha</taxon>
        <taxon>Tetractinellida</taxon>
        <taxon>Astrophorina</taxon>
        <taxon>Geodiidae</taxon>
        <taxon>Geodia</taxon>
    </lineage>
</organism>
<dbReference type="Proteomes" id="UP001174909">
    <property type="component" value="Unassembled WGS sequence"/>
</dbReference>
<dbReference type="SMART" id="SM00220">
    <property type="entry name" value="S_TKc"/>
    <property type="match status" value="1"/>
</dbReference>
<reference evidence="3" key="1">
    <citation type="submission" date="2023-03" db="EMBL/GenBank/DDBJ databases">
        <authorList>
            <person name="Steffen K."/>
            <person name="Cardenas P."/>
        </authorList>
    </citation>
    <scope>NUCLEOTIDE SEQUENCE</scope>
</reference>